<comment type="caution">
    <text evidence="3">The sequence shown here is derived from an EMBL/GenBank/DDBJ whole genome shotgun (WGS) entry which is preliminary data.</text>
</comment>
<feature type="region of interest" description="Disordered" evidence="2">
    <location>
        <begin position="134"/>
        <end position="156"/>
    </location>
</feature>
<dbReference type="AlphaFoldDB" id="A0A849BE34"/>
<feature type="compositionally biased region" description="Low complexity" evidence="2">
    <location>
        <begin position="134"/>
        <end position="143"/>
    </location>
</feature>
<evidence type="ECO:0000313" key="4">
    <source>
        <dbReference type="Proteomes" id="UP000542973"/>
    </source>
</evidence>
<dbReference type="EMBL" id="JABEMD010000022">
    <property type="protein sequence ID" value="NNH12063.1"/>
    <property type="molecule type" value="Genomic_DNA"/>
</dbReference>
<protein>
    <submittedName>
        <fullName evidence="3">Transcriptional regulator</fullName>
    </submittedName>
</protein>
<sequence>ACARADEQAARRGELEAALATAQERATAGERTHTEAIATTQARYEALSKQLLQETAHQRDAVRAERAQLASQLKFAERRIAALEDERARLDADLASERAARQTAAGEASALKAVTASQRAQLDELLRATLAAAPPAAKTRVPRSTGKAAAKRTAQS</sequence>
<gene>
    <name evidence="3" type="ORF">HLB16_14395</name>
</gene>
<feature type="non-terminal residue" evidence="3">
    <location>
        <position position="1"/>
    </location>
</feature>
<reference evidence="3 4" key="1">
    <citation type="submission" date="2020-05" db="EMBL/GenBank/DDBJ databases">
        <title>MicrobeNet Type strains.</title>
        <authorList>
            <person name="Nicholson A.C."/>
        </authorList>
    </citation>
    <scope>NUCLEOTIDE SEQUENCE [LARGE SCALE GENOMIC DNA]</scope>
    <source>
        <strain evidence="3 4">ATCC 700815</strain>
    </source>
</reference>
<evidence type="ECO:0000256" key="1">
    <source>
        <dbReference type="SAM" id="Coils"/>
    </source>
</evidence>
<proteinExistence type="predicted"/>
<name>A0A849BE34_9BURK</name>
<accession>A0A849BE34</accession>
<dbReference type="Proteomes" id="UP000542973">
    <property type="component" value="Unassembled WGS sequence"/>
</dbReference>
<organism evidence="3 4">
    <name type="scientific">Cupriavidus gilardii</name>
    <dbReference type="NCBI Taxonomy" id="82541"/>
    <lineage>
        <taxon>Bacteria</taxon>
        <taxon>Pseudomonadati</taxon>
        <taxon>Pseudomonadota</taxon>
        <taxon>Betaproteobacteria</taxon>
        <taxon>Burkholderiales</taxon>
        <taxon>Burkholderiaceae</taxon>
        <taxon>Cupriavidus</taxon>
    </lineage>
</organism>
<keyword evidence="1" id="KW-0175">Coiled coil</keyword>
<evidence type="ECO:0000256" key="2">
    <source>
        <dbReference type="SAM" id="MobiDB-lite"/>
    </source>
</evidence>
<dbReference type="Gene3D" id="1.10.287.1490">
    <property type="match status" value="1"/>
</dbReference>
<feature type="coiled-coil region" evidence="1">
    <location>
        <begin position="59"/>
        <end position="100"/>
    </location>
</feature>
<evidence type="ECO:0000313" key="3">
    <source>
        <dbReference type="EMBL" id="NNH12063.1"/>
    </source>
</evidence>